<protein>
    <submittedName>
        <fullName evidence="1">Uncharacterized protein</fullName>
    </submittedName>
</protein>
<dbReference type="EMBL" id="OZ037947">
    <property type="protein sequence ID" value="CAL1706509.1"/>
    <property type="molecule type" value="Genomic_DNA"/>
</dbReference>
<keyword evidence="2" id="KW-1185">Reference proteome</keyword>
<name>A0ABP1DIN1_9APHY</name>
<dbReference type="Proteomes" id="UP001497453">
    <property type="component" value="Chromosome 4"/>
</dbReference>
<evidence type="ECO:0000313" key="2">
    <source>
        <dbReference type="Proteomes" id="UP001497453"/>
    </source>
</evidence>
<accession>A0ABP1DIN1</accession>
<reference evidence="2" key="1">
    <citation type="submission" date="2024-04" db="EMBL/GenBank/DDBJ databases">
        <authorList>
            <person name="Shaw F."/>
            <person name="Minotto A."/>
        </authorList>
    </citation>
    <scope>NUCLEOTIDE SEQUENCE [LARGE SCALE GENOMIC DNA]</scope>
</reference>
<gene>
    <name evidence="1" type="ORF">GFSPODELE1_LOCUS5906</name>
</gene>
<proteinExistence type="predicted"/>
<evidence type="ECO:0000313" key="1">
    <source>
        <dbReference type="EMBL" id="CAL1706509.1"/>
    </source>
</evidence>
<organism evidence="1 2">
    <name type="scientific">Somion occarium</name>
    <dbReference type="NCBI Taxonomy" id="3059160"/>
    <lineage>
        <taxon>Eukaryota</taxon>
        <taxon>Fungi</taxon>
        <taxon>Dikarya</taxon>
        <taxon>Basidiomycota</taxon>
        <taxon>Agaricomycotina</taxon>
        <taxon>Agaricomycetes</taxon>
        <taxon>Polyporales</taxon>
        <taxon>Cerrenaceae</taxon>
        <taxon>Somion</taxon>
    </lineage>
</organism>
<sequence length="149" mass="17130">MVCLGECGQLCRVEIDATFAHHAHWVQDLLSDPIFDFLDEIVIRFGGITVLFRDYVNDIIETFISLYEFLKTLTDDFPVIKVIQCQSHRHHFPLDGILKALGKIFPQCMSSELQEVQYEGFQRETLVVDGEGKSHTLVRITLLVPFVLF</sequence>